<organism evidence="3 4">
    <name type="scientific">Gigaspora margarita</name>
    <dbReference type="NCBI Taxonomy" id="4874"/>
    <lineage>
        <taxon>Eukaryota</taxon>
        <taxon>Fungi</taxon>
        <taxon>Fungi incertae sedis</taxon>
        <taxon>Mucoromycota</taxon>
        <taxon>Glomeromycotina</taxon>
        <taxon>Glomeromycetes</taxon>
        <taxon>Diversisporales</taxon>
        <taxon>Gigasporaceae</taxon>
        <taxon>Gigaspora</taxon>
    </lineage>
</organism>
<evidence type="ECO:0000259" key="2">
    <source>
        <dbReference type="PROSITE" id="PS50888"/>
    </source>
</evidence>
<dbReference type="Pfam" id="PF00010">
    <property type="entry name" value="HLH"/>
    <property type="match status" value="1"/>
</dbReference>
<protein>
    <submittedName>
        <fullName evidence="3">40334_t:CDS:1</fullName>
    </submittedName>
</protein>
<evidence type="ECO:0000256" key="1">
    <source>
        <dbReference type="SAM" id="Coils"/>
    </source>
</evidence>
<dbReference type="InterPro" id="IPR011598">
    <property type="entry name" value="bHLH_dom"/>
</dbReference>
<dbReference type="InterPro" id="IPR036638">
    <property type="entry name" value="HLH_DNA-bd_sf"/>
</dbReference>
<feature type="non-terminal residue" evidence="3">
    <location>
        <position position="1"/>
    </location>
</feature>
<dbReference type="SUPFAM" id="SSF47459">
    <property type="entry name" value="HLH, helix-loop-helix DNA-binding domain"/>
    <property type="match status" value="1"/>
</dbReference>
<dbReference type="Gene3D" id="4.10.280.10">
    <property type="entry name" value="Helix-loop-helix DNA-binding domain"/>
    <property type="match status" value="1"/>
</dbReference>
<feature type="coiled-coil region" evidence="1">
    <location>
        <begin position="49"/>
        <end position="76"/>
    </location>
</feature>
<keyword evidence="1" id="KW-0175">Coiled coil</keyword>
<accession>A0ABN7V946</accession>
<dbReference type="PROSITE" id="PS50888">
    <property type="entry name" value="BHLH"/>
    <property type="match status" value="1"/>
</dbReference>
<sequence>EEARKIKVAEEQERRNQILEGYITLKEQLPPTLRKTSNTELLKKAASCMKQREKNINNLEIKLDQLNTICIDLELELERVKK</sequence>
<keyword evidence="4" id="KW-1185">Reference proteome</keyword>
<reference evidence="3 4" key="1">
    <citation type="submission" date="2021-06" db="EMBL/GenBank/DDBJ databases">
        <authorList>
            <person name="Kallberg Y."/>
            <person name="Tangrot J."/>
            <person name="Rosling A."/>
        </authorList>
    </citation>
    <scope>NUCLEOTIDE SEQUENCE [LARGE SCALE GENOMIC DNA]</scope>
    <source>
        <strain evidence="3 4">120-4 pot B 10/14</strain>
    </source>
</reference>
<name>A0ABN7V946_GIGMA</name>
<evidence type="ECO:0000313" key="4">
    <source>
        <dbReference type="Proteomes" id="UP000789901"/>
    </source>
</evidence>
<dbReference type="Proteomes" id="UP000789901">
    <property type="component" value="Unassembled WGS sequence"/>
</dbReference>
<dbReference type="EMBL" id="CAJVQB010010746">
    <property type="protein sequence ID" value="CAG8742494.1"/>
    <property type="molecule type" value="Genomic_DNA"/>
</dbReference>
<gene>
    <name evidence="3" type="ORF">GMARGA_LOCUS15538</name>
</gene>
<feature type="domain" description="BHLH" evidence="2">
    <location>
        <begin position="2"/>
        <end position="52"/>
    </location>
</feature>
<comment type="caution">
    <text evidence="3">The sequence shown here is derived from an EMBL/GenBank/DDBJ whole genome shotgun (WGS) entry which is preliminary data.</text>
</comment>
<evidence type="ECO:0000313" key="3">
    <source>
        <dbReference type="EMBL" id="CAG8742494.1"/>
    </source>
</evidence>
<proteinExistence type="predicted"/>